<evidence type="ECO:0000313" key="4">
    <source>
        <dbReference type="Proteomes" id="UP000835052"/>
    </source>
</evidence>
<feature type="region of interest" description="Disordered" evidence="1">
    <location>
        <begin position="27"/>
        <end position="62"/>
    </location>
</feature>
<dbReference type="SUPFAM" id="SSF52799">
    <property type="entry name" value="(Phosphotyrosine protein) phosphatases II"/>
    <property type="match status" value="1"/>
</dbReference>
<evidence type="ECO:0000259" key="2">
    <source>
        <dbReference type="PROSITE" id="PS50055"/>
    </source>
</evidence>
<dbReference type="PROSITE" id="PS50055">
    <property type="entry name" value="TYR_PHOSPHATASE_PTP"/>
    <property type="match status" value="1"/>
</dbReference>
<dbReference type="Pfam" id="PF00102">
    <property type="entry name" value="Y_phosphatase"/>
    <property type="match status" value="1"/>
</dbReference>
<feature type="domain" description="Tyrosine-protein phosphatase" evidence="2">
    <location>
        <begin position="114"/>
        <end position="275"/>
    </location>
</feature>
<dbReference type="AlphaFoldDB" id="A0A8S1H4Y8"/>
<accession>A0A8S1H4Y8</accession>
<organism evidence="3 4">
    <name type="scientific">Caenorhabditis auriculariae</name>
    <dbReference type="NCBI Taxonomy" id="2777116"/>
    <lineage>
        <taxon>Eukaryota</taxon>
        <taxon>Metazoa</taxon>
        <taxon>Ecdysozoa</taxon>
        <taxon>Nematoda</taxon>
        <taxon>Chromadorea</taxon>
        <taxon>Rhabditida</taxon>
        <taxon>Rhabditina</taxon>
        <taxon>Rhabditomorpha</taxon>
        <taxon>Rhabditoidea</taxon>
        <taxon>Rhabditidae</taxon>
        <taxon>Peloderinae</taxon>
        <taxon>Caenorhabditis</taxon>
    </lineage>
</organism>
<dbReference type="InterPro" id="IPR052782">
    <property type="entry name" value="Oocyte-zygote_transition_reg"/>
</dbReference>
<evidence type="ECO:0000313" key="3">
    <source>
        <dbReference type="EMBL" id="CAD6190859.1"/>
    </source>
</evidence>
<dbReference type="PANTHER" id="PTHR46163">
    <property type="entry name" value="TYROSINE-PROTEIN PHOSPHATASE-RELATED"/>
    <property type="match status" value="1"/>
</dbReference>
<dbReference type="InterPro" id="IPR029021">
    <property type="entry name" value="Prot-tyrosine_phosphatase-like"/>
</dbReference>
<dbReference type="Proteomes" id="UP000835052">
    <property type="component" value="Unassembled WGS sequence"/>
</dbReference>
<dbReference type="PRINTS" id="PR00700">
    <property type="entry name" value="PRTYPHPHTASE"/>
</dbReference>
<dbReference type="EMBL" id="CAJGYM010000018">
    <property type="protein sequence ID" value="CAD6190859.1"/>
    <property type="molecule type" value="Genomic_DNA"/>
</dbReference>
<feature type="compositionally biased region" description="Basic and acidic residues" evidence="1">
    <location>
        <begin position="36"/>
        <end position="51"/>
    </location>
</feature>
<dbReference type="InterPro" id="IPR000242">
    <property type="entry name" value="PTP_cat"/>
</dbReference>
<evidence type="ECO:0000256" key="1">
    <source>
        <dbReference type="SAM" id="MobiDB-lite"/>
    </source>
</evidence>
<proteinExistence type="predicted"/>
<dbReference type="PANTHER" id="PTHR46163:SF8">
    <property type="entry name" value="PROTEIN-TYROSINE PHOSPHATASE"/>
    <property type="match status" value="1"/>
</dbReference>
<dbReference type="Gene3D" id="3.90.190.10">
    <property type="entry name" value="Protein tyrosine phosphatase superfamily"/>
    <property type="match status" value="1"/>
</dbReference>
<protein>
    <recommendedName>
        <fullName evidence="2">Tyrosine-protein phosphatase domain-containing protein</fullName>
    </recommendedName>
</protein>
<gene>
    <name evidence="3" type="ORF">CAUJ_LOCUS6778</name>
</gene>
<comment type="caution">
    <text evidence="3">The sequence shown here is derived from an EMBL/GenBank/DDBJ whole genome shotgun (WGS) entry which is preliminary data.</text>
</comment>
<dbReference type="GO" id="GO:0004725">
    <property type="term" value="F:protein tyrosine phosphatase activity"/>
    <property type="evidence" value="ECO:0007669"/>
    <property type="project" value="InterPro"/>
</dbReference>
<dbReference type="SMART" id="SM00194">
    <property type="entry name" value="PTPc"/>
    <property type="match status" value="1"/>
</dbReference>
<reference evidence="3" key="1">
    <citation type="submission" date="2020-10" db="EMBL/GenBank/DDBJ databases">
        <authorList>
            <person name="Kikuchi T."/>
        </authorList>
    </citation>
    <scope>NUCLEOTIDE SEQUENCE</scope>
    <source>
        <strain evidence="3">NKZ352</strain>
    </source>
</reference>
<sequence>MASNFKKNQPEEKKTFFKIIKAMAAVTSNPLPKPSKRTDNKYRKGDEDGSKRARKKKSYCPSAVEAQTIEAVQDKQHSHTQQHPPDTALIFDLKAELAMHAFVNQTLNTGVAALRSEYRVVAQMRINIVATSCQANPTRNRYQDVPCQEQKRVKLDLPNDYIHANYVGTHVNEKRFICTQGPLDNTISDFWQMILQENTDNIIMLCNCIETGKIKCAEYWPQQTGQTMQFGPFSITNLGVIKKCPNIFSVEANIQLTTLLVKKEDKEREVQLFSF</sequence>
<name>A0A8S1H4Y8_9PELO</name>
<keyword evidence="4" id="KW-1185">Reference proteome</keyword>
<dbReference type="OrthoDB" id="8815311at2759"/>